<reference evidence="1" key="1">
    <citation type="submission" date="2022-07" db="EMBL/GenBank/DDBJ databases">
        <title>Sphingomonas sp. nov., a novel bacterium isolated from the north slope of the Mount Everest.</title>
        <authorList>
            <person name="Cui X."/>
            <person name="Liu Y."/>
        </authorList>
    </citation>
    <scope>NUCLEOTIDE SEQUENCE</scope>
    <source>
        <strain evidence="1">S5-59</strain>
    </source>
</reference>
<evidence type="ECO:0000313" key="2">
    <source>
        <dbReference type="Proteomes" id="UP001058533"/>
    </source>
</evidence>
<dbReference type="Proteomes" id="UP001058533">
    <property type="component" value="Chromosome"/>
</dbReference>
<keyword evidence="2" id="KW-1185">Reference proteome</keyword>
<name>A0ABY5L6J8_9SPHN</name>
<proteinExistence type="predicted"/>
<dbReference type="RefSeq" id="WP_256505828.1">
    <property type="nucleotide sequence ID" value="NZ_CP101740.1"/>
</dbReference>
<evidence type="ECO:0000313" key="1">
    <source>
        <dbReference type="EMBL" id="UUL82057.1"/>
    </source>
</evidence>
<organism evidence="1 2">
    <name type="scientific">Sphingomonas qomolangmaensis</name>
    <dbReference type="NCBI Taxonomy" id="2918765"/>
    <lineage>
        <taxon>Bacteria</taxon>
        <taxon>Pseudomonadati</taxon>
        <taxon>Pseudomonadota</taxon>
        <taxon>Alphaproteobacteria</taxon>
        <taxon>Sphingomonadales</taxon>
        <taxon>Sphingomonadaceae</taxon>
        <taxon>Sphingomonas</taxon>
    </lineage>
</organism>
<sequence>MDQSLASRLIALAAHDRATRTRLASDGSLFDGYHPEMQAVHESNAQALETIIDAIGWPIADRVGESGAEAAWLIAQHAIGLPPFQRRCLGLLEAAVAQGQAPAWQMAMMFDRVCVFEGRAQRYGSQFDWDDDGQFSPLPIDDPDGVDRRRAEVGLEPLSAAIANHRAQTEAGAKPADLASRRKRMEEWAQRVGWR</sequence>
<gene>
    <name evidence="1" type="ORF">NMP03_12810</name>
</gene>
<protein>
    <submittedName>
        <fullName evidence="1">Uncharacterized protein</fullName>
    </submittedName>
</protein>
<dbReference type="Pfam" id="PF20329">
    <property type="entry name" value="DUF6624"/>
    <property type="match status" value="1"/>
</dbReference>
<dbReference type="InterPro" id="IPR046732">
    <property type="entry name" value="DUF6624"/>
</dbReference>
<accession>A0ABY5L6J8</accession>
<dbReference type="EMBL" id="CP101740">
    <property type="protein sequence ID" value="UUL82057.1"/>
    <property type="molecule type" value="Genomic_DNA"/>
</dbReference>